<organism evidence="5 6">
    <name type="scientific">Drosophila kikkawai</name>
    <name type="common">Fruit fly</name>
    <dbReference type="NCBI Taxonomy" id="30033"/>
    <lineage>
        <taxon>Eukaryota</taxon>
        <taxon>Metazoa</taxon>
        <taxon>Ecdysozoa</taxon>
        <taxon>Arthropoda</taxon>
        <taxon>Hexapoda</taxon>
        <taxon>Insecta</taxon>
        <taxon>Pterygota</taxon>
        <taxon>Neoptera</taxon>
        <taxon>Endopterygota</taxon>
        <taxon>Diptera</taxon>
        <taxon>Brachycera</taxon>
        <taxon>Muscomorpha</taxon>
        <taxon>Ephydroidea</taxon>
        <taxon>Drosophilidae</taxon>
        <taxon>Drosophila</taxon>
        <taxon>Sophophora</taxon>
    </lineage>
</organism>
<sequence>MTWTWIAGTAAGSPPSRLLILFCLGLAVAVATLASGQSYLGNSLFDTLEILRRGQAQMDLENFDEGQAMASKYDFIVVGAGTAGCALAARLSENPRWRVLLLEAGGPENYVMDIPIVAHLLQLGDVNWKYHTEPSKNYCLAMNNHRCNWPRGKVMGGSSTLNYMMFTRGNRRDYDRWASLGNPGWSFEELLPYFKKVEGSTIPDAEEDYVGRKGPVKISYSATKTRIADAFVAASQDAGLPRGDYNGAKQLKVSYLQANIYNETRWSSNRAYLYPIKGRRNNLHVKKNALVTKILIDPKTKMAYGIMVRVNGKNLKILARKEVILSAGAINTPQLLMLSGVGPAKHLREMGIKPLADLAVGYNLQDHIAPAVSALCDVSSLQVQEMFRIEVIAEFLQGRGVLRIPGGVEAISFYALDDPTNPDGWADMEIFVVGGGLQTNMALRLALGIKEDIYENMFGELERQSANGFLIFPMILRAKSRGRIKLRSRDPTEHPRIYANYFAHPYDLNITVRGIEQAVRLLEKPAFRKIGARLLEKRLPGCEQHKWRSSEYWACYARHFTFTIYHYSGTAKMGPRTDPSAVVDARLRVHGIGNLRVVDASIMPYLVSGHPNGPVYVIAEKAADMIKEDYNYVQN</sequence>
<dbReference type="GO" id="GO:0050660">
    <property type="term" value="F:flavin adenine dinucleotide binding"/>
    <property type="evidence" value="ECO:0007669"/>
    <property type="project" value="InterPro"/>
</dbReference>
<evidence type="ECO:0000313" key="5">
    <source>
        <dbReference type="Proteomes" id="UP001652661"/>
    </source>
</evidence>
<reference evidence="6" key="1">
    <citation type="submission" date="2025-08" db="UniProtKB">
        <authorList>
            <consortium name="RefSeq"/>
        </authorList>
    </citation>
    <scope>IDENTIFICATION</scope>
    <source>
        <strain evidence="6">14028-0561.14</strain>
        <tissue evidence="6">Whole fly</tissue>
    </source>
</reference>
<comment type="cofactor">
    <cofactor evidence="3">
        <name>FAD</name>
        <dbReference type="ChEBI" id="CHEBI:57692"/>
    </cofactor>
</comment>
<evidence type="ECO:0000256" key="2">
    <source>
        <dbReference type="PIRSR" id="PIRSR000137-1"/>
    </source>
</evidence>
<keyword evidence="3" id="KW-0285">Flavoprotein</keyword>
<evidence type="ECO:0000313" key="6">
    <source>
        <dbReference type="RefSeq" id="XP_017028924.1"/>
    </source>
</evidence>
<feature type="binding site" evidence="3">
    <location>
        <position position="154"/>
    </location>
    <ligand>
        <name>FAD</name>
        <dbReference type="ChEBI" id="CHEBI:57692"/>
    </ligand>
</feature>
<dbReference type="AlphaFoldDB" id="A0A6P4J0D2"/>
<dbReference type="InterPro" id="IPR000172">
    <property type="entry name" value="GMC_OxRdtase_N"/>
</dbReference>
<feature type="domain" description="Glucose-methanol-choline oxidoreductase N-terminal" evidence="4">
    <location>
        <begin position="328"/>
        <end position="342"/>
    </location>
</feature>
<evidence type="ECO:0000259" key="4">
    <source>
        <dbReference type="PROSITE" id="PS00624"/>
    </source>
</evidence>
<dbReference type="SUPFAM" id="SSF54373">
    <property type="entry name" value="FAD-linked reductases, C-terminal domain"/>
    <property type="match status" value="1"/>
</dbReference>
<dbReference type="Proteomes" id="UP001652661">
    <property type="component" value="Chromosome X"/>
</dbReference>
<dbReference type="PANTHER" id="PTHR11552">
    <property type="entry name" value="GLUCOSE-METHANOL-CHOLINE GMC OXIDOREDUCTASE"/>
    <property type="match status" value="1"/>
</dbReference>
<keyword evidence="5" id="KW-1185">Reference proteome</keyword>
<dbReference type="PANTHER" id="PTHR11552:SF158">
    <property type="entry name" value="GH23626P-RELATED"/>
    <property type="match status" value="1"/>
</dbReference>
<feature type="active site" description="Proton acceptor" evidence="2">
    <location>
        <position position="610"/>
    </location>
</feature>
<dbReference type="InterPro" id="IPR007867">
    <property type="entry name" value="GMC_OxRtase_C"/>
</dbReference>
<accession>A0A6P4J0D2</accession>
<evidence type="ECO:0000256" key="1">
    <source>
        <dbReference type="ARBA" id="ARBA00010790"/>
    </source>
</evidence>
<dbReference type="Gene3D" id="3.30.560.10">
    <property type="entry name" value="Glucose Oxidase, domain 3"/>
    <property type="match status" value="1"/>
</dbReference>
<evidence type="ECO:0000256" key="3">
    <source>
        <dbReference type="PIRSR" id="PIRSR000137-2"/>
    </source>
</evidence>
<dbReference type="InterPro" id="IPR036188">
    <property type="entry name" value="FAD/NAD-bd_sf"/>
</dbReference>
<dbReference type="OrthoDB" id="269227at2759"/>
<dbReference type="GO" id="GO:0016614">
    <property type="term" value="F:oxidoreductase activity, acting on CH-OH group of donors"/>
    <property type="evidence" value="ECO:0007669"/>
    <property type="project" value="InterPro"/>
</dbReference>
<dbReference type="Pfam" id="PF00732">
    <property type="entry name" value="GMC_oxred_N"/>
    <property type="match status" value="1"/>
</dbReference>
<feature type="binding site" evidence="3">
    <location>
        <position position="291"/>
    </location>
    <ligand>
        <name>FAD</name>
        <dbReference type="ChEBI" id="CHEBI:57692"/>
    </ligand>
</feature>
<gene>
    <name evidence="6" type="primary">LOC108079183</name>
</gene>
<dbReference type="SUPFAM" id="SSF51905">
    <property type="entry name" value="FAD/NAD(P)-binding domain"/>
    <property type="match status" value="1"/>
</dbReference>
<comment type="similarity">
    <text evidence="1">Belongs to the GMC oxidoreductase family.</text>
</comment>
<dbReference type="PIRSF" id="PIRSF000137">
    <property type="entry name" value="Alcohol_oxidase"/>
    <property type="match status" value="1"/>
</dbReference>
<feature type="active site" description="Proton donor" evidence="2">
    <location>
        <position position="566"/>
    </location>
</feature>
<name>A0A6P4J0D2_DROKI</name>
<keyword evidence="3" id="KW-0274">FAD</keyword>
<dbReference type="PROSITE" id="PS00624">
    <property type="entry name" value="GMC_OXRED_2"/>
    <property type="match status" value="1"/>
</dbReference>
<protein>
    <submittedName>
        <fullName evidence="6">Glucose dehydrogenase [FAD, quinone]</fullName>
    </submittedName>
</protein>
<proteinExistence type="inferred from homology"/>
<dbReference type="GeneID" id="108079183"/>
<dbReference type="InterPro" id="IPR012132">
    <property type="entry name" value="GMC_OxRdtase"/>
</dbReference>
<dbReference type="RefSeq" id="XP_017028924.1">
    <property type="nucleotide sequence ID" value="XM_017173435.2"/>
</dbReference>
<dbReference type="Gene3D" id="3.50.50.60">
    <property type="entry name" value="FAD/NAD(P)-binding domain"/>
    <property type="match status" value="1"/>
</dbReference>
<dbReference type="Pfam" id="PF05199">
    <property type="entry name" value="GMC_oxred_C"/>
    <property type="match status" value="1"/>
</dbReference>